<dbReference type="GO" id="GO:0000160">
    <property type="term" value="P:phosphorelay signal transduction system"/>
    <property type="evidence" value="ECO:0007669"/>
    <property type="project" value="InterPro"/>
</dbReference>
<evidence type="ECO:0000313" key="2">
    <source>
        <dbReference type="EMBL" id="RDY65462.1"/>
    </source>
</evidence>
<name>A0A3D8V7S4_9GAMM</name>
<reference evidence="2 3" key="1">
    <citation type="submission" date="2018-08" db="EMBL/GenBank/DDBJ databases">
        <title>Lysobacter soli KCTC 22011, whole genome shotgun sequence.</title>
        <authorList>
            <person name="Zhang X."/>
            <person name="Feng G."/>
            <person name="Zhu H."/>
        </authorList>
    </citation>
    <scope>NUCLEOTIDE SEQUENCE [LARGE SCALE GENOMIC DNA]</scope>
    <source>
        <strain evidence="2 3">KCTC 22011</strain>
    </source>
</reference>
<dbReference type="OrthoDB" id="9784719at2"/>
<evidence type="ECO:0000313" key="3">
    <source>
        <dbReference type="Proteomes" id="UP000256829"/>
    </source>
</evidence>
<dbReference type="CDD" id="cd00156">
    <property type="entry name" value="REC"/>
    <property type="match status" value="1"/>
</dbReference>
<proteinExistence type="predicted"/>
<keyword evidence="1" id="KW-0597">Phosphoprotein</keyword>
<dbReference type="PANTHER" id="PTHR44591">
    <property type="entry name" value="STRESS RESPONSE REGULATOR PROTEIN 1"/>
    <property type="match status" value="1"/>
</dbReference>
<evidence type="ECO:0000256" key="1">
    <source>
        <dbReference type="ARBA" id="ARBA00022553"/>
    </source>
</evidence>
<dbReference type="SUPFAM" id="SSF52172">
    <property type="entry name" value="CheY-like"/>
    <property type="match status" value="1"/>
</dbReference>
<accession>A0A3D8V7S4</accession>
<dbReference type="EMBL" id="QTJR01000018">
    <property type="protein sequence ID" value="RDY65462.1"/>
    <property type="molecule type" value="Genomic_DNA"/>
</dbReference>
<dbReference type="SMART" id="SM00448">
    <property type="entry name" value="REC"/>
    <property type="match status" value="1"/>
</dbReference>
<dbReference type="InterPro" id="IPR001789">
    <property type="entry name" value="Sig_transdc_resp-reg_receiver"/>
</dbReference>
<dbReference type="AlphaFoldDB" id="A0A3D8V7S4"/>
<dbReference type="PANTHER" id="PTHR44591:SF21">
    <property type="entry name" value="TWO-COMPONENT RESPONSE REGULATOR"/>
    <property type="match status" value="1"/>
</dbReference>
<gene>
    <name evidence="2" type="ORF">DX912_17310</name>
</gene>
<dbReference type="Gene3D" id="3.40.50.2300">
    <property type="match status" value="1"/>
</dbReference>
<dbReference type="InterPro" id="IPR011006">
    <property type="entry name" value="CheY-like_superfamily"/>
</dbReference>
<protein>
    <submittedName>
        <fullName evidence="2">Response regulator</fullName>
    </submittedName>
</protein>
<organism evidence="2 3">
    <name type="scientific">Lysobacter soli</name>
    <dbReference type="NCBI Taxonomy" id="453783"/>
    <lineage>
        <taxon>Bacteria</taxon>
        <taxon>Pseudomonadati</taxon>
        <taxon>Pseudomonadota</taxon>
        <taxon>Gammaproteobacteria</taxon>
        <taxon>Lysobacterales</taxon>
        <taxon>Lysobacteraceae</taxon>
        <taxon>Lysobacter</taxon>
    </lineage>
</organism>
<dbReference type="RefSeq" id="WP_115844709.1">
    <property type="nucleotide sequence ID" value="NZ_CP046603.1"/>
</dbReference>
<keyword evidence="3" id="KW-1185">Reference proteome</keyword>
<dbReference type="InterPro" id="IPR050595">
    <property type="entry name" value="Bact_response_regulator"/>
</dbReference>
<dbReference type="Proteomes" id="UP000256829">
    <property type="component" value="Unassembled WGS sequence"/>
</dbReference>
<sequence length="119" mass="13132">MRILFVEDEADTRLLVGQGLRIHGFSVRFAEDGVAAMRALQEEQYDAVVTDVSMPNGVSGIEVAQEVLRLDPVAPVLIVSGYARSQLPSLPEGTRYLAKPYRFAELVLVLREMISGRIS</sequence>
<dbReference type="PROSITE" id="PS50110">
    <property type="entry name" value="RESPONSE_REGULATORY"/>
    <property type="match status" value="1"/>
</dbReference>
<dbReference type="Pfam" id="PF00072">
    <property type="entry name" value="Response_reg"/>
    <property type="match status" value="1"/>
</dbReference>
<comment type="caution">
    <text evidence="2">The sequence shown here is derived from an EMBL/GenBank/DDBJ whole genome shotgun (WGS) entry which is preliminary data.</text>
</comment>